<accession>A0ABX2I8V3</accession>
<keyword evidence="2" id="KW-1185">Reference proteome</keyword>
<gene>
    <name evidence="1" type="ORF">G5A70_07105</name>
</gene>
<protein>
    <submittedName>
        <fullName evidence="1">Uncharacterized protein</fullName>
    </submittedName>
</protein>
<name>A0ABX2I8V3_BLAHA</name>
<proteinExistence type="predicted"/>
<reference evidence="1 2" key="1">
    <citation type="journal article" date="2020" name="Cell Host Microbe">
        <title>Functional and Genomic Variation between Human-Derived Isolates of Lachnospiraceae Reveals Inter- and Intra-Species Diversity.</title>
        <authorList>
            <person name="Sorbara M.T."/>
            <person name="Littmann E.R."/>
            <person name="Fontana E."/>
            <person name="Moody T.U."/>
            <person name="Kohout C.E."/>
            <person name="Gjonbalaj M."/>
            <person name="Eaton V."/>
            <person name="Seok R."/>
            <person name="Leiner I.M."/>
            <person name="Pamer E.G."/>
        </authorList>
    </citation>
    <scope>NUCLEOTIDE SEQUENCE [LARGE SCALE GENOMIC DNA]</scope>
    <source>
        <strain evidence="1 2">MSK.15.26</strain>
    </source>
</reference>
<evidence type="ECO:0000313" key="1">
    <source>
        <dbReference type="EMBL" id="NSJ85944.1"/>
    </source>
</evidence>
<dbReference type="EMBL" id="JAAITA010000006">
    <property type="protein sequence ID" value="NSJ85944.1"/>
    <property type="molecule type" value="Genomic_DNA"/>
</dbReference>
<dbReference type="Proteomes" id="UP000822142">
    <property type="component" value="Unassembled WGS sequence"/>
</dbReference>
<dbReference type="RefSeq" id="WP_173748972.1">
    <property type="nucleotide sequence ID" value="NZ_JAAITA010000006.1"/>
</dbReference>
<comment type="caution">
    <text evidence="1">The sequence shown here is derived from an EMBL/GenBank/DDBJ whole genome shotgun (WGS) entry which is preliminary data.</text>
</comment>
<evidence type="ECO:0000313" key="2">
    <source>
        <dbReference type="Proteomes" id="UP000822142"/>
    </source>
</evidence>
<sequence length="82" mass="9747">MKKYTKQMEAQFLEVYCNCCGRQLRTQKDMILEGAFPGHVQWGYFSEKDGEVHDFDLCESCYDKWIGSFRIPVEVKRENELL</sequence>
<organism evidence="1 2">
    <name type="scientific">Blautia hansenii</name>
    <name type="common">Ruminococcus hansenii</name>
    <dbReference type="NCBI Taxonomy" id="1322"/>
    <lineage>
        <taxon>Bacteria</taxon>
        <taxon>Bacillati</taxon>
        <taxon>Bacillota</taxon>
        <taxon>Clostridia</taxon>
        <taxon>Lachnospirales</taxon>
        <taxon>Lachnospiraceae</taxon>
        <taxon>Blautia</taxon>
    </lineage>
</organism>